<dbReference type="InterPro" id="IPR000644">
    <property type="entry name" value="CBS_dom"/>
</dbReference>
<dbReference type="SMART" id="SM00116">
    <property type="entry name" value="CBS"/>
    <property type="match status" value="2"/>
</dbReference>
<dbReference type="InterPro" id="IPR051161">
    <property type="entry name" value="Mannose-6P_isomerase_type2"/>
</dbReference>
<accession>A0ABR7IPI5</accession>
<reference evidence="3 4" key="1">
    <citation type="submission" date="2020-08" db="EMBL/GenBank/DDBJ databases">
        <title>Genome public.</title>
        <authorList>
            <person name="Liu C."/>
            <person name="Sun Q."/>
        </authorList>
    </citation>
    <scope>NUCLEOTIDE SEQUENCE [LARGE SCALE GENOMIC DNA]</scope>
    <source>
        <strain evidence="3 4">NSJ-27</strain>
    </source>
</reference>
<dbReference type="Gene3D" id="2.60.120.10">
    <property type="entry name" value="Jelly Rolls"/>
    <property type="match status" value="1"/>
</dbReference>
<protein>
    <submittedName>
        <fullName evidence="3">CBS domain-containing protein</fullName>
    </submittedName>
</protein>
<evidence type="ECO:0000313" key="4">
    <source>
        <dbReference type="Proteomes" id="UP000649151"/>
    </source>
</evidence>
<dbReference type="Gene3D" id="3.10.580.10">
    <property type="entry name" value="CBS-domain"/>
    <property type="match status" value="1"/>
</dbReference>
<proteinExistence type="predicted"/>
<dbReference type="InterPro" id="IPR001538">
    <property type="entry name" value="Man6P_isomerase-2_C"/>
</dbReference>
<dbReference type="PROSITE" id="PS51371">
    <property type="entry name" value="CBS"/>
    <property type="match status" value="1"/>
</dbReference>
<dbReference type="InterPro" id="IPR011051">
    <property type="entry name" value="RmlC_Cupin_sf"/>
</dbReference>
<keyword evidence="1" id="KW-0129">CBS domain</keyword>
<name>A0ABR7IPI5_9CLOT</name>
<evidence type="ECO:0000313" key="3">
    <source>
        <dbReference type="EMBL" id="MBC5786974.1"/>
    </source>
</evidence>
<feature type="domain" description="CBS" evidence="2">
    <location>
        <begin position="1"/>
        <end position="59"/>
    </location>
</feature>
<evidence type="ECO:0000259" key="2">
    <source>
        <dbReference type="PROSITE" id="PS51371"/>
    </source>
</evidence>
<dbReference type="Pfam" id="PF00571">
    <property type="entry name" value="CBS"/>
    <property type="match status" value="2"/>
</dbReference>
<sequence>MNSRLTDYLVEPTDTLLEALQRIDHNTKGFLIVTDYHLRVLGTLTDGDIRRALIKGALVGQSIQGVYQTACKSLKNTQPISVAGELFKNQSIDFIPIVDAYGHLVNIITKKQMHALLLQDIRADLNYDFFQLDEGVVDYEVYHRPWGFYKTTVLNDFYQSKIISVNPGEQLSLQSHNHREEYWIVVHGKGMVQIGESYRNVRCGTTLFIPKTCKHRLANLDKTESLILTEVQIGDYFGEDDIIRYQDDYGRETIQKEGSI</sequence>
<gene>
    <name evidence="3" type="ORF">H8Z77_02910</name>
</gene>
<dbReference type="CDD" id="cd02213">
    <property type="entry name" value="cupin_PMI_typeII_C"/>
    <property type="match status" value="1"/>
</dbReference>
<dbReference type="Proteomes" id="UP000649151">
    <property type="component" value="Unassembled WGS sequence"/>
</dbReference>
<organism evidence="3 4">
    <name type="scientific">Clostridium facile</name>
    <dbReference type="NCBI Taxonomy" id="2763035"/>
    <lineage>
        <taxon>Bacteria</taxon>
        <taxon>Bacillati</taxon>
        <taxon>Bacillota</taxon>
        <taxon>Clostridia</taxon>
        <taxon>Eubacteriales</taxon>
        <taxon>Clostridiaceae</taxon>
        <taxon>Clostridium</taxon>
    </lineage>
</organism>
<evidence type="ECO:0000256" key="1">
    <source>
        <dbReference type="PROSITE-ProRule" id="PRU00703"/>
    </source>
</evidence>
<comment type="caution">
    <text evidence="3">The sequence shown here is derived from an EMBL/GenBank/DDBJ whole genome shotgun (WGS) entry which is preliminary data.</text>
</comment>
<keyword evidence="4" id="KW-1185">Reference proteome</keyword>
<dbReference type="SUPFAM" id="SSF51182">
    <property type="entry name" value="RmlC-like cupins"/>
    <property type="match status" value="1"/>
</dbReference>
<dbReference type="InterPro" id="IPR014710">
    <property type="entry name" value="RmlC-like_jellyroll"/>
</dbReference>
<dbReference type="Pfam" id="PF01050">
    <property type="entry name" value="MannoseP_isomer"/>
    <property type="match status" value="1"/>
</dbReference>
<dbReference type="PANTHER" id="PTHR46390:SF1">
    <property type="entry name" value="MANNOSE-1-PHOSPHATE GUANYLYLTRANSFERASE"/>
    <property type="match status" value="1"/>
</dbReference>
<dbReference type="InterPro" id="IPR046342">
    <property type="entry name" value="CBS_dom_sf"/>
</dbReference>
<dbReference type="RefSeq" id="WP_186996140.1">
    <property type="nucleotide sequence ID" value="NZ_JACOQK010000001.1"/>
</dbReference>
<dbReference type="PANTHER" id="PTHR46390">
    <property type="entry name" value="MANNOSE-1-PHOSPHATE GUANYLYLTRANSFERASE"/>
    <property type="match status" value="1"/>
</dbReference>
<dbReference type="EMBL" id="JACOQK010000001">
    <property type="protein sequence ID" value="MBC5786974.1"/>
    <property type="molecule type" value="Genomic_DNA"/>
</dbReference>
<dbReference type="SUPFAM" id="SSF54631">
    <property type="entry name" value="CBS-domain pair"/>
    <property type="match status" value="1"/>
</dbReference>